<proteinExistence type="predicted"/>
<name>A0ABZ2XFR4_9RHOO</name>
<evidence type="ECO:0000313" key="3">
    <source>
        <dbReference type="Proteomes" id="UP001479520"/>
    </source>
</evidence>
<dbReference type="Proteomes" id="UP001479520">
    <property type="component" value="Chromosome"/>
</dbReference>
<feature type="chain" id="PRO_5047432332" description="Phosphate ABC transporter substrate-binding protein" evidence="1">
    <location>
        <begin position="24"/>
        <end position="143"/>
    </location>
</feature>
<sequence>MRRLLFKIFLVLLASLGPGIALAELVVVVNARNGVAAMTRNEVINVFFGRNRQFFNGVEAMPVDLDDAHPKRAQFYKLLVGKDVSEINAYWSRQVFTGRMQAPPRLASTEEVVKWVAANPGGIGFVELSRADARVRVVYELKR</sequence>
<reference evidence="2 3" key="1">
    <citation type="submission" date="2024-04" db="EMBL/GenBank/DDBJ databases">
        <title>Dissimilatory iodate-reducing microorganisms contribute to the enrichment of iodine in groundwater.</title>
        <authorList>
            <person name="Jiang Z."/>
        </authorList>
    </citation>
    <scope>NUCLEOTIDE SEQUENCE [LARGE SCALE GENOMIC DNA]</scope>
    <source>
        <strain evidence="2 3">NCP973</strain>
    </source>
</reference>
<dbReference type="EMBL" id="CP151406">
    <property type="protein sequence ID" value="WZJ20664.1"/>
    <property type="molecule type" value="Genomic_DNA"/>
</dbReference>
<protein>
    <recommendedName>
        <fullName evidence="4">Phosphate ABC transporter substrate-binding protein</fullName>
    </recommendedName>
</protein>
<evidence type="ECO:0008006" key="4">
    <source>
        <dbReference type="Google" id="ProtNLM"/>
    </source>
</evidence>
<dbReference type="SUPFAM" id="SSF53850">
    <property type="entry name" value="Periplasmic binding protein-like II"/>
    <property type="match status" value="1"/>
</dbReference>
<evidence type="ECO:0000256" key="1">
    <source>
        <dbReference type="SAM" id="SignalP"/>
    </source>
</evidence>
<keyword evidence="1" id="KW-0732">Signal</keyword>
<dbReference type="Gene3D" id="3.40.190.10">
    <property type="entry name" value="Periplasmic binding protein-like II"/>
    <property type="match status" value="1"/>
</dbReference>
<evidence type="ECO:0000313" key="2">
    <source>
        <dbReference type="EMBL" id="WZJ20664.1"/>
    </source>
</evidence>
<organism evidence="2 3">
    <name type="scientific">Azonexus hydrophilus</name>
    <dbReference type="NCBI Taxonomy" id="418702"/>
    <lineage>
        <taxon>Bacteria</taxon>
        <taxon>Pseudomonadati</taxon>
        <taxon>Pseudomonadota</taxon>
        <taxon>Betaproteobacteria</taxon>
        <taxon>Rhodocyclales</taxon>
        <taxon>Azonexaceae</taxon>
        <taxon>Azonexus</taxon>
    </lineage>
</organism>
<dbReference type="RefSeq" id="WP_051295380.1">
    <property type="nucleotide sequence ID" value="NZ_CP151406.1"/>
</dbReference>
<feature type="signal peptide" evidence="1">
    <location>
        <begin position="1"/>
        <end position="23"/>
    </location>
</feature>
<accession>A0ABZ2XFR4</accession>
<keyword evidence="3" id="KW-1185">Reference proteome</keyword>
<gene>
    <name evidence="2" type="ORF">AADV58_11975</name>
</gene>